<reference evidence="2 3" key="1">
    <citation type="submission" date="2019-02" db="EMBL/GenBank/DDBJ databases">
        <authorList>
            <person name="Goldberg S.R."/>
            <person name="Haltli B.A."/>
            <person name="Correa H."/>
            <person name="Russell K.G."/>
        </authorList>
    </citation>
    <scope>NUCLEOTIDE SEQUENCE [LARGE SCALE GENOMIC DNA]</scope>
    <source>
        <strain evidence="2 3">JCM 16186</strain>
    </source>
</reference>
<dbReference type="InterPro" id="IPR008930">
    <property type="entry name" value="Terpenoid_cyclase/PrenylTrfase"/>
</dbReference>
<name>A0ABW9RS91_9BACT</name>
<evidence type="ECO:0000313" key="2">
    <source>
        <dbReference type="EMBL" id="MTI25860.1"/>
    </source>
</evidence>
<dbReference type="SUPFAM" id="SSF48239">
    <property type="entry name" value="Terpenoid cyclases/Protein prenyltransferases"/>
    <property type="match status" value="1"/>
</dbReference>
<feature type="signal peptide" evidence="1">
    <location>
        <begin position="1"/>
        <end position="23"/>
    </location>
</feature>
<keyword evidence="1" id="KW-0732">Signal</keyword>
<gene>
    <name evidence="2" type="ORF">E1163_12970</name>
</gene>
<sequence length="443" mass="48224">MIMLKTLSVAVAIGSSILLTAPASGPFQVYHQNPDISASIPVCYTKKGCVFRTIFGEEASPMGHIYNTPENIQESIERGLSWMAAAQLSGGGWGAGSHYNQSSLDPHAVNADPATTAMVGMAFLRTGNNLQSGPYSKQLNNALEYLLKAVESTPQNQLKITTEINTQIQTKLGENIDAVLALQFFSNIAEELNENDPYMPRVRRCMNICANKIQQLQDQDGSFKGAGWAGVLQSSLANNALEAAEHQGADIDEVVLEKSRTYQKGNFNVASGDVNTEKGAGIVLYAVSGSVRASAKEARKVREEMDKAVKEGKLKSDEPVSAENLAKLGYSEAEAQKYSTAYQVYESAKETAQDDRVIRGFGNNGGEEFLSYLQTGESLIINQDQEWEKWYDNVSGRLVTIQNEDGSWNGHHCITSPVFCTATTLLTLSINNDVEKLTALGKR</sequence>
<feature type="chain" id="PRO_5045617478" description="Squalene cyclase C-terminal domain-containing protein" evidence="1">
    <location>
        <begin position="24"/>
        <end position="443"/>
    </location>
</feature>
<comment type="caution">
    <text evidence="2">The sequence shown here is derived from an EMBL/GenBank/DDBJ whole genome shotgun (WGS) entry which is preliminary data.</text>
</comment>
<keyword evidence="3" id="KW-1185">Reference proteome</keyword>
<protein>
    <recommendedName>
        <fullName evidence="4">Squalene cyclase C-terminal domain-containing protein</fullName>
    </recommendedName>
</protein>
<dbReference type="EMBL" id="SMLW01000546">
    <property type="protein sequence ID" value="MTI25860.1"/>
    <property type="molecule type" value="Genomic_DNA"/>
</dbReference>
<accession>A0ABW9RS91</accession>
<dbReference type="RefSeq" id="WP_155172419.1">
    <property type="nucleotide sequence ID" value="NZ_BAAAFL010000017.1"/>
</dbReference>
<organism evidence="2 3">
    <name type="scientific">Fulvivirga kasyanovii</name>
    <dbReference type="NCBI Taxonomy" id="396812"/>
    <lineage>
        <taxon>Bacteria</taxon>
        <taxon>Pseudomonadati</taxon>
        <taxon>Bacteroidota</taxon>
        <taxon>Cytophagia</taxon>
        <taxon>Cytophagales</taxon>
        <taxon>Fulvivirgaceae</taxon>
        <taxon>Fulvivirga</taxon>
    </lineage>
</organism>
<dbReference type="Proteomes" id="UP000798808">
    <property type="component" value="Unassembled WGS sequence"/>
</dbReference>
<evidence type="ECO:0000256" key="1">
    <source>
        <dbReference type="SAM" id="SignalP"/>
    </source>
</evidence>
<evidence type="ECO:0008006" key="4">
    <source>
        <dbReference type="Google" id="ProtNLM"/>
    </source>
</evidence>
<dbReference type="Gene3D" id="1.50.10.20">
    <property type="match status" value="1"/>
</dbReference>
<evidence type="ECO:0000313" key="3">
    <source>
        <dbReference type="Proteomes" id="UP000798808"/>
    </source>
</evidence>
<proteinExistence type="predicted"/>